<comment type="catalytic activity">
    <reaction evidence="16">
        <text>L-seryl-[protein] + ATP = O-phospho-L-seryl-[protein] + ADP + H(+)</text>
        <dbReference type="Rhea" id="RHEA:17989"/>
        <dbReference type="Rhea" id="RHEA-COMP:9863"/>
        <dbReference type="Rhea" id="RHEA-COMP:11604"/>
        <dbReference type="ChEBI" id="CHEBI:15378"/>
        <dbReference type="ChEBI" id="CHEBI:29999"/>
        <dbReference type="ChEBI" id="CHEBI:30616"/>
        <dbReference type="ChEBI" id="CHEBI:83421"/>
        <dbReference type="ChEBI" id="CHEBI:456216"/>
        <dbReference type="EC" id="2.7.11.1"/>
    </reaction>
</comment>
<evidence type="ECO:0000256" key="2">
    <source>
        <dbReference type="ARBA" id="ARBA00004496"/>
    </source>
</evidence>
<dbReference type="InterPro" id="IPR018934">
    <property type="entry name" value="RIO_dom"/>
</dbReference>
<dbReference type="SUPFAM" id="SSF53271">
    <property type="entry name" value="PRTase-like"/>
    <property type="match status" value="1"/>
</dbReference>
<comment type="similarity">
    <text evidence="3">Belongs to the protein kinase superfamily. RIO-type Ser/Thr kinase family.</text>
</comment>
<dbReference type="GO" id="GO:0030490">
    <property type="term" value="P:maturation of SSU-rRNA"/>
    <property type="evidence" value="ECO:0007669"/>
    <property type="project" value="TreeGrafter"/>
</dbReference>
<dbReference type="InterPro" id="IPR029057">
    <property type="entry name" value="PRTase-like"/>
</dbReference>
<evidence type="ECO:0000256" key="7">
    <source>
        <dbReference type="ARBA" id="ARBA00022527"/>
    </source>
</evidence>
<evidence type="ECO:0000256" key="15">
    <source>
        <dbReference type="ARBA" id="ARBA00047899"/>
    </source>
</evidence>
<keyword evidence="9" id="KW-0808">Transferase</keyword>
<feature type="domain" description="RIO kinase" evidence="22">
    <location>
        <begin position="66"/>
        <end position="292"/>
    </location>
</feature>
<keyword evidence="10" id="KW-0479">Metal-binding</keyword>
<evidence type="ECO:0000256" key="20">
    <source>
        <dbReference type="ARBA" id="ARBA00076005"/>
    </source>
</evidence>
<dbReference type="SUPFAM" id="SSF56112">
    <property type="entry name" value="Protein kinase-like (PK-like)"/>
    <property type="match status" value="1"/>
</dbReference>
<evidence type="ECO:0000259" key="22">
    <source>
        <dbReference type="SMART" id="SM00090"/>
    </source>
</evidence>
<dbReference type="InterPro" id="IPR011009">
    <property type="entry name" value="Kinase-like_dom_sf"/>
</dbReference>
<dbReference type="EC" id="2.7.11.1" evidence="4"/>
<dbReference type="InterPro" id="IPR030484">
    <property type="entry name" value="Rio2"/>
</dbReference>
<dbReference type="InterPro" id="IPR036388">
    <property type="entry name" value="WH-like_DNA-bd_sf"/>
</dbReference>
<evidence type="ECO:0000256" key="5">
    <source>
        <dbReference type="ARBA" id="ARBA00022490"/>
    </source>
</evidence>
<evidence type="ECO:0000256" key="3">
    <source>
        <dbReference type="ARBA" id="ARBA00009196"/>
    </source>
</evidence>
<feature type="region of interest" description="Disordered" evidence="21">
    <location>
        <begin position="401"/>
        <end position="470"/>
    </location>
</feature>
<organism evidence="23 24">
    <name type="scientific">Meloidogyne hapla</name>
    <name type="common">Root-knot nematode worm</name>
    <dbReference type="NCBI Taxonomy" id="6305"/>
    <lineage>
        <taxon>Eukaryota</taxon>
        <taxon>Metazoa</taxon>
        <taxon>Ecdysozoa</taxon>
        <taxon>Nematoda</taxon>
        <taxon>Chromadorea</taxon>
        <taxon>Rhabditida</taxon>
        <taxon>Tylenchina</taxon>
        <taxon>Tylenchomorpha</taxon>
        <taxon>Tylenchoidea</taxon>
        <taxon>Meloidogynidae</taxon>
        <taxon>Meloidogyninae</taxon>
        <taxon>Meloidogyne</taxon>
    </lineage>
</organism>
<keyword evidence="5" id="KW-0963">Cytoplasm</keyword>
<dbReference type="Gene3D" id="3.30.200.20">
    <property type="entry name" value="Phosphorylase Kinase, domain 1"/>
    <property type="match status" value="1"/>
</dbReference>
<comment type="catalytic activity">
    <reaction evidence="15">
        <text>L-threonyl-[protein] + ATP = O-phospho-L-threonyl-[protein] + ADP + H(+)</text>
        <dbReference type="Rhea" id="RHEA:46608"/>
        <dbReference type="Rhea" id="RHEA-COMP:11060"/>
        <dbReference type="Rhea" id="RHEA-COMP:11605"/>
        <dbReference type="ChEBI" id="CHEBI:15378"/>
        <dbReference type="ChEBI" id="CHEBI:30013"/>
        <dbReference type="ChEBI" id="CHEBI:30616"/>
        <dbReference type="ChEBI" id="CHEBI:61977"/>
        <dbReference type="ChEBI" id="CHEBI:456216"/>
        <dbReference type="EC" id="2.7.11.1"/>
    </reaction>
</comment>
<dbReference type="Gene3D" id="3.40.50.2020">
    <property type="match status" value="1"/>
</dbReference>
<dbReference type="GO" id="GO:0005524">
    <property type="term" value="F:ATP binding"/>
    <property type="evidence" value="ECO:0007669"/>
    <property type="project" value="UniProtKB-KW"/>
</dbReference>
<evidence type="ECO:0000256" key="12">
    <source>
        <dbReference type="ARBA" id="ARBA00022777"/>
    </source>
</evidence>
<evidence type="ECO:0000256" key="8">
    <source>
        <dbReference type="ARBA" id="ARBA00022553"/>
    </source>
</evidence>
<dbReference type="Gene3D" id="1.10.10.10">
    <property type="entry name" value="Winged helix-like DNA-binding domain superfamily/Winged helix DNA-binding domain"/>
    <property type="match status" value="1"/>
</dbReference>
<evidence type="ECO:0000256" key="16">
    <source>
        <dbReference type="ARBA" id="ARBA00048679"/>
    </source>
</evidence>
<evidence type="ECO:0000256" key="21">
    <source>
        <dbReference type="SAM" id="MobiDB-lite"/>
    </source>
</evidence>
<dbReference type="FunFam" id="1.10.510.10:FF:000307">
    <property type="entry name" value="Serine/threonine-protein kinase RIO2"/>
    <property type="match status" value="1"/>
</dbReference>
<dbReference type="SMART" id="SM00090">
    <property type="entry name" value="RIO"/>
    <property type="match status" value="1"/>
</dbReference>
<accession>A0A1I8C140</accession>
<dbReference type="InterPro" id="IPR005904">
    <property type="entry name" value="Hxn_phspho_trans"/>
</dbReference>
<name>A0A1I8C140_MELHA</name>
<keyword evidence="6" id="KW-0690">Ribosome biogenesis</keyword>
<dbReference type="AlphaFoldDB" id="A0A1I8C140"/>
<dbReference type="InterPro" id="IPR000836">
    <property type="entry name" value="PRTase_dom"/>
</dbReference>
<feature type="compositionally biased region" description="Acidic residues" evidence="21">
    <location>
        <begin position="327"/>
        <end position="360"/>
    </location>
</feature>
<evidence type="ECO:0000256" key="10">
    <source>
        <dbReference type="ARBA" id="ARBA00022723"/>
    </source>
</evidence>
<keyword evidence="8" id="KW-0597">Phosphoprotein</keyword>
<evidence type="ECO:0000256" key="9">
    <source>
        <dbReference type="ARBA" id="ARBA00022679"/>
    </source>
</evidence>
<feature type="region of interest" description="Disordered" evidence="21">
    <location>
        <begin position="324"/>
        <end position="374"/>
    </location>
</feature>
<dbReference type="GO" id="GO:0004422">
    <property type="term" value="F:hypoxanthine phosphoribosyltransferase activity"/>
    <property type="evidence" value="ECO:0007669"/>
    <property type="project" value="InterPro"/>
</dbReference>
<dbReference type="WBParaSite" id="MhA1_Contig91.frz3.fgene2">
    <property type="protein sequence ID" value="MhA1_Contig91.frz3.fgene2"/>
    <property type="gene ID" value="MhA1_Contig91.frz3.fgene2"/>
</dbReference>
<dbReference type="NCBIfam" id="TIGR01203">
    <property type="entry name" value="HGPRTase"/>
    <property type="match status" value="1"/>
</dbReference>
<keyword evidence="23" id="KW-1185">Reference proteome</keyword>
<dbReference type="FunFam" id="1.10.10.10:FF:000053">
    <property type="entry name" value="Serine/threonine-protein kinase RIO2"/>
    <property type="match status" value="1"/>
</dbReference>
<dbReference type="GO" id="GO:0005634">
    <property type="term" value="C:nucleus"/>
    <property type="evidence" value="ECO:0007669"/>
    <property type="project" value="TreeGrafter"/>
</dbReference>
<dbReference type="GO" id="GO:0004674">
    <property type="term" value="F:protein serine/threonine kinase activity"/>
    <property type="evidence" value="ECO:0007669"/>
    <property type="project" value="UniProtKB-KW"/>
</dbReference>
<keyword evidence="12" id="KW-0418">Kinase</keyword>
<feature type="compositionally biased region" description="Acidic residues" evidence="21">
    <location>
        <begin position="412"/>
        <end position="424"/>
    </location>
</feature>
<dbReference type="InterPro" id="IPR015285">
    <property type="entry name" value="RIO2_wHTH_N"/>
</dbReference>
<evidence type="ECO:0000256" key="6">
    <source>
        <dbReference type="ARBA" id="ARBA00022517"/>
    </source>
</evidence>
<dbReference type="FunFam" id="3.30.200.20:FF:000052">
    <property type="entry name" value="Serine/threonine-protein kinase RIO2"/>
    <property type="match status" value="1"/>
</dbReference>
<evidence type="ECO:0000256" key="14">
    <source>
        <dbReference type="ARBA" id="ARBA00022842"/>
    </source>
</evidence>
<keyword evidence="14" id="KW-0460">Magnesium</keyword>
<evidence type="ECO:0000256" key="18">
    <source>
        <dbReference type="ARBA" id="ARBA00068353"/>
    </source>
</evidence>
<evidence type="ECO:0000256" key="1">
    <source>
        <dbReference type="ARBA" id="ARBA00001946"/>
    </source>
</evidence>
<feature type="compositionally biased region" description="Polar residues" evidence="21">
    <location>
        <begin position="454"/>
        <end position="470"/>
    </location>
</feature>
<keyword evidence="11" id="KW-0547">Nucleotide-binding</keyword>
<dbReference type="SUPFAM" id="SSF46785">
    <property type="entry name" value="Winged helix' DNA-binding domain"/>
    <property type="match status" value="1"/>
</dbReference>
<dbReference type="InterPro" id="IPR036390">
    <property type="entry name" value="WH_DNA-bd_sf"/>
</dbReference>
<evidence type="ECO:0000313" key="24">
    <source>
        <dbReference type="WBParaSite" id="MhA1_Contig91.frz3.fgene2"/>
    </source>
</evidence>
<reference evidence="24" key="1">
    <citation type="submission" date="2016-11" db="UniProtKB">
        <authorList>
            <consortium name="WormBaseParasite"/>
        </authorList>
    </citation>
    <scope>IDENTIFICATION</scope>
</reference>
<evidence type="ECO:0000256" key="4">
    <source>
        <dbReference type="ARBA" id="ARBA00012513"/>
    </source>
</evidence>
<dbReference type="InterPro" id="IPR000687">
    <property type="entry name" value="RIO_kinase"/>
</dbReference>
<dbReference type="GO" id="GO:0006166">
    <property type="term" value="P:purine ribonucleoside salvage"/>
    <property type="evidence" value="ECO:0007669"/>
    <property type="project" value="InterPro"/>
</dbReference>
<dbReference type="PANTHER" id="PTHR45852">
    <property type="entry name" value="SER/THR-PROTEIN KINASE RIO2"/>
    <property type="match status" value="1"/>
</dbReference>
<dbReference type="CDD" id="cd05144">
    <property type="entry name" value="RIO2_C"/>
    <property type="match status" value="1"/>
</dbReference>
<evidence type="ECO:0000313" key="23">
    <source>
        <dbReference type="Proteomes" id="UP000095281"/>
    </source>
</evidence>
<evidence type="ECO:0000256" key="19">
    <source>
        <dbReference type="ARBA" id="ARBA00068837"/>
    </source>
</evidence>
<comment type="subcellular location">
    <subcellularLocation>
        <location evidence="2">Cytoplasm</location>
    </subcellularLocation>
</comment>
<dbReference type="Pfam" id="PF00156">
    <property type="entry name" value="Pribosyltran"/>
    <property type="match status" value="1"/>
</dbReference>
<evidence type="ECO:0000256" key="17">
    <source>
        <dbReference type="ARBA" id="ARBA00064676"/>
    </source>
</evidence>
<evidence type="ECO:0000256" key="13">
    <source>
        <dbReference type="ARBA" id="ARBA00022840"/>
    </source>
</evidence>
<keyword evidence="13" id="KW-0067">ATP-binding</keyword>
<keyword evidence="7" id="KW-0723">Serine/threonine-protein kinase</keyword>
<dbReference type="CDD" id="cd06223">
    <property type="entry name" value="PRTases_typeI"/>
    <property type="match status" value="1"/>
</dbReference>
<dbReference type="GO" id="GO:0046872">
    <property type="term" value="F:metal ion binding"/>
    <property type="evidence" value="ECO:0007669"/>
    <property type="project" value="UniProtKB-KW"/>
</dbReference>
<dbReference type="GO" id="GO:0030688">
    <property type="term" value="C:preribosome, small subunit precursor"/>
    <property type="evidence" value="ECO:0007669"/>
    <property type="project" value="TreeGrafter"/>
</dbReference>
<dbReference type="Pfam" id="PF01163">
    <property type="entry name" value="RIO1"/>
    <property type="match status" value="1"/>
</dbReference>
<dbReference type="Proteomes" id="UP000095281">
    <property type="component" value="Unplaced"/>
</dbReference>
<dbReference type="PANTHER" id="PTHR45852:SF1">
    <property type="entry name" value="SERINE_THREONINE-PROTEIN KINASE RIO2"/>
    <property type="match status" value="1"/>
</dbReference>
<dbReference type="OMA" id="DCERNDP"/>
<comment type="cofactor">
    <cofactor evidence="1">
        <name>Mg(2+)</name>
        <dbReference type="ChEBI" id="CHEBI:18420"/>
    </cofactor>
</comment>
<dbReference type="GO" id="GO:0005829">
    <property type="term" value="C:cytosol"/>
    <property type="evidence" value="ECO:0007669"/>
    <property type="project" value="TreeGrafter"/>
</dbReference>
<protein>
    <recommendedName>
        <fullName evidence="18">Serine/threonine-protein kinase RIO2</fullName>
        <ecNumber evidence="4">2.7.11.1</ecNumber>
    </recommendedName>
    <alternativeName>
        <fullName evidence="20">RIO kinase 2</fullName>
    </alternativeName>
    <alternativeName>
        <fullName evidence="19">Serine/threonine-protein kinase rio2</fullName>
    </alternativeName>
</protein>
<dbReference type="Pfam" id="PF09202">
    <property type="entry name" value="Rio2_N"/>
    <property type="match status" value="1"/>
</dbReference>
<comment type="subunit">
    <text evidence="17">Associated with late 40S pre-ribosomal particles. Interacts with PLK1 (via its N-terminus).</text>
</comment>
<evidence type="ECO:0000256" key="11">
    <source>
        <dbReference type="ARBA" id="ARBA00022741"/>
    </source>
</evidence>
<proteinExistence type="inferred from homology"/>
<dbReference type="Gene3D" id="1.10.510.10">
    <property type="entry name" value="Transferase(Phosphotransferase) domain 1"/>
    <property type="match status" value="1"/>
</dbReference>
<sequence>MGKFDIQVIRFLNSQHFRILTSIEMGMKNHELVPLPLIASIAAIHRGATSRLLNDLTRSKLVVYERSKRYDGFRLTTLGYDFLALRALRAREVVGSIGNQIGVGKEADVYVGANPMLEDLVLKFHRLGRTSFRKLKEKRDYHRKRHFCSWLYLSRLAAFKEFAFLKALYSHDFPVPKPIDISRHTVVMELIVGPTLSNVAQVDDPALLFEKLMNLIERLASYGLIHCDFNEFNIMLREDGSPVLIDFPQMVSVYHPNAEFYFNRDVNCVRIFFARKFHFDAKEWPEFKDIEKCHDLDVELEASGFTKEMRLDLNKAYDEGDFTVHLEDDEDENEESEDGGDGESYEIVENECNEDDEGKDEEPSSKPVLFEPSNTGRLQEWIEQARESLETIALNQNETNKQSNLIEKKEVEEEDDTGSEEESVDSYHSVEQSFPLSKKDDVSEIQQKQHKNNPKVNSLRLSSCVGGSTSTLSKDEIKRRLLMEKNKAKKEKLRVKGQQNAVRRGRQQNQELIKEYAGVINEERQLIYFSKLPLSQFVIPYYYKDDLSAVLIGYKDIQERIQKMAFEINSRIGDKPLVMICVLKGSFRFFSDLLQQLSQVRFNCCWPIRVEFIRARSYSDQKSTGNVFVEGVDHLDDSLKGAQVILVDDIIDTGLTISKLSEMLKEKVGPEGRIWTAILISKRTTLVKENSTFGDFVGFSVPDKFIVGYGMDYNEIFRDLSHICIMNSNGIEKYRKRGNCEKTETND</sequence>